<dbReference type="NCBIfam" id="TIGR00380">
    <property type="entry name" value="cobal_cbiB"/>
    <property type="match status" value="1"/>
</dbReference>
<dbReference type="AlphaFoldDB" id="A0AAE3JDF3"/>
<dbReference type="RefSeq" id="WP_308452641.1">
    <property type="nucleotide sequence ID" value="NZ_JAJEQR010000005.1"/>
</dbReference>
<reference evidence="11" key="1">
    <citation type="submission" date="2021-10" db="EMBL/GenBank/DDBJ databases">
        <title>Anaerobic single-cell dispensing facilitates the cultivation of human gut bacteria.</title>
        <authorList>
            <person name="Afrizal A."/>
        </authorList>
    </citation>
    <scope>NUCLEOTIDE SEQUENCE</scope>
    <source>
        <strain evidence="11">CLA-AA-H215</strain>
    </source>
</reference>
<gene>
    <name evidence="11" type="primary">cbiB</name>
    <name evidence="9" type="synonym">cobD</name>
    <name evidence="11" type="ORF">LKD81_02390</name>
</gene>
<comment type="function">
    <text evidence="9">Converts cobyric acid to cobinamide by the addition of aminopropanol on the F carboxylic group.</text>
</comment>
<evidence type="ECO:0000256" key="2">
    <source>
        <dbReference type="ARBA" id="ARBA00004953"/>
    </source>
</evidence>
<evidence type="ECO:0000256" key="1">
    <source>
        <dbReference type="ARBA" id="ARBA00004651"/>
    </source>
</evidence>
<comment type="caution">
    <text evidence="9">Lacks conserved residue(s) required for the propagation of feature annotation.</text>
</comment>
<protein>
    <recommendedName>
        <fullName evidence="9">Cobalamin biosynthesis protein CobD</fullName>
    </recommendedName>
</protein>
<comment type="pathway">
    <text evidence="2 9">Cofactor biosynthesis; adenosylcobalamin biosynthesis.</text>
</comment>
<evidence type="ECO:0000256" key="9">
    <source>
        <dbReference type="HAMAP-Rule" id="MF_00024"/>
    </source>
</evidence>
<dbReference type="Proteomes" id="UP001198182">
    <property type="component" value="Unassembled WGS sequence"/>
</dbReference>
<feature type="compositionally biased region" description="Basic and acidic residues" evidence="10">
    <location>
        <begin position="65"/>
        <end position="76"/>
    </location>
</feature>
<keyword evidence="6 9" id="KW-0812">Transmembrane</keyword>
<name>A0AAE3JDF3_9FIRM</name>
<keyword evidence="8 9" id="KW-0472">Membrane</keyword>
<evidence type="ECO:0000256" key="6">
    <source>
        <dbReference type="ARBA" id="ARBA00022692"/>
    </source>
</evidence>
<evidence type="ECO:0000313" key="11">
    <source>
        <dbReference type="EMBL" id="MCC2229854.1"/>
    </source>
</evidence>
<evidence type="ECO:0000256" key="3">
    <source>
        <dbReference type="ARBA" id="ARBA00006263"/>
    </source>
</evidence>
<organism evidence="11 12">
    <name type="scientific">Hominifimenecus microfluidus</name>
    <dbReference type="NCBI Taxonomy" id="2885348"/>
    <lineage>
        <taxon>Bacteria</taxon>
        <taxon>Bacillati</taxon>
        <taxon>Bacillota</taxon>
        <taxon>Clostridia</taxon>
        <taxon>Lachnospirales</taxon>
        <taxon>Lachnospiraceae</taxon>
        <taxon>Hominifimenecus</taxon>
    </lineage>
</organism>
<evidence type="ECO:0000256" key="4">
    <source>
        <dbReference type="ARBA" id="ARBA00022475"/>
    </source>
</evidence>
<evidence type="ECO:0000256" key="5">
    <source>
        <dbReference type="ARBA" id="ARBA00022573"/>
    </source>
</evidence>
<dbReference type="GO" id="GO:0005886">
    <property type="term" value="C:plasma membrane"/>
    <property type="evidence" value="ECO:0007669"/>
    <property type="project" value="UniProtKB-SubCell"/>
</dbReference>
<comment type="subcellular location">
    <subcellularLocation>
        <location evidence="1 9">Cell membrane</location>
        <topology evidence="1 9">Multi-pass membrane protein</topology>
    </subcellularLocation>
</comment>
<feature type="transmembrane region" description="Helical" evidence="9">
    <location>
        <begin position="326"/>
        <end position="351"/>
    </location>
</feature>
<dbReference type="GO" id="GO:0015420">
    <property type="term" value="F:ABC-type vitamin B12 transporter activity"/>
    <property type="evidence" value="ECO:0007669"/>
    <property type="project" value="UniProtKB-UniRule"/>
</dbReference>
<evidence type="ECO:0000313" key="12">
    <source>
        <dbReference type="Proteomes" id="UP001198182"/>
    </source>
</evidence>
<dbReference type="GO" id="GO:0048472">
    <property type="term" value="F:threonine-phosphate decarboxylase activity"/>
    <property type="evidence" value="ECO:0007669"/>
    <property type="project" value="InterPro"/>
</dbReference>
<evidence type="ECO:0000256" key="10">
    <source>
        <dbReference type="SAM" id="MobiDB-lite"/>
    </source>
</evidence>
<dbReference type="PANTHER" id="PTHR34308">
    <property type="entry name" value="COBALAMIN BIOSYNTHESIS PROTEIN CBIB"/>
    <property type="match status" value="1"/>
</dbReference>
<keyword evidence="4 9" id="KW-1003">Cell membrane</keyword>
<evidence type="ECO:0000256" key="8">
    <source>
        <dbReference type="ARBA" id="ARBA00023136"/>
    </source>
</evidence>
<dbReference type="Pfam" id="PF03186">
    <property type="entry name" value="CobD_Cbib"/>
    <property type="match status" value="1"/>
</dbReference>
<dbReference type="InterPro" id="IPR004485">
    <property type="entry name" value="Cobalamin_biosynth_CobD/CbiB"/>
</dbReference>
<dbReference type="EMBL" id="JAJEQR010000005">
    <property type="protein sequence ID" value="MCC2229854.1"/>
    <property type="molecule type" value="Genomic_DNA"/>
</dbReference>
<comment type="caution">
    <text evidence="11">The sequence shown here is derived from an EMBL/GenBank/DDBJ whole genome shotgun (WGS) entry which is preliminary data.</text>
</comment>
<feature type="transmembrane region" description="Helical" evidence="9">
    <location>
        <begin position="84"/>
        <end position="105"/>
    </location>
</feature>
<keyword evidence="5 9" id="KW-0169">Cobalamin biosynthesis</keyword>
<sequence length="353" mass="38563">MQIFINHTAAFAAGFVLDLLFGDPHWLPHPIRLIGNLIAALERKLNFRSGGAPEESHAGKQNRQTKNDEKDDTHNRENGVRGTFLVLLVLAVTVLVTALILLGAYRIHPRLGLAVEAVMTYQILAAKSLRDESMKVYHSLKNEGLEAGRKAVSMIVGRDTDALNEIGVTKAAVETVAENTSDGVIAPMLYTALGGPILGFAYKAVNTMDSMIGYKNDRYLFFGRTAAKLDDIVNYLPARISAYLMIFAAYLGGASFDGKQAYRIFRRDRYNHASPNSAQTESVCAGALQVQLAGDAVYFGKVVKKPFIGDPVRAVSYEDIPRANRLMYLTACICETLCILLLCAAGFLWGIPG</sequence>
<dbReference type="HAMAP" id="MF_00024">
    <property type="entry name" value="CobD_CbiB"/>
    <property type="match status" value="1"/>
</dbReference>
<accession>A0AAE3JDF3</accession>
<evidence type="ECO:0000256" key="7">
    <source>
        <dbReference type="ARBA" id="ARBA00022989"/>
    </source>
</evidence>
<feature type="region of interest" description="Disordered" evidence="10">
    <location>
        <begin position="49"/>
        <end position="76"/>
    </location>
</feature>
<proteinExistence type="inferred from homology"/>
<comment type="similarity">
    <text evidence="3 9">Belongs to the CobD/CbiB family.</text>
</comment>
<dbReference type="GO" id="GO:0009236">
    <property type="term" value="P:cobalamin biosynthetic process"/>
    <property type="evidence" value="ECO:0007669"/>
    <property type="project" value="UniProtKB-UniRule"/>
</dbReference>
<keyword evidence="7 9" id="KW-1133">Transmembrane helix</keyword>
<keyword evidence="12" id="KW-1185">Reference proteome</keyword>
<dbReference type="PANTHER" id="PTHR34308:SF1">
    <property type="entry name" value="COBALAMIN BIOSYNTHESIS PROTEIN CBIB"/>
    <property type="match status" value="1"/>
</dbReference>